<evidence type="ECO:0000313" key="3">
    <source>
        <dbReference type="Proteomes" id="UP000192940"/>
    </source>
</evidence>
<evidence type="ECO:0000259" key="1">
    <source>
        <dbReference type="Pfam" id="PF07693"/>
    </source>
</evidence>
<dbReference type="Proteomes" id="UP000192940">
    <property type="component" value="Chromosome I"/>
</dbReference>
<dbReference type="SUPFAM" id="SSF52540">
    <property type="entry name" value="P-loop containing nucleoside triphosphate hydrolases"/>
    <property type="match status" value="1"/>
</dbReference>
<accession>A0A1X7HRW1</accession>
<protein>
    <submittedName>
        <fullName evidence="2">AAA ATPase domain-containing protein</fullName>
    </submittedName>
</protein>
<gene>
    <name evidence="2" type="ORF">SAMN05661091_5306</name>
</gene>
<keyword evidence="3" id="KW-1185">Reference proteome</keyword>
<dbReference type="Pfam" id="PF07693">
    <property type="entry name" value="KAP_NTPase"/>
    <property type="match status" value="1"/>
</dbReference>
<sequence length="914" mass="106983">MQQEEVILGARALGDQVVKIMPTYQIMLNQLEDIREAVKQVKDYKRDRDTRKQVYNNTIGIFGPRGAGKSSALFTLKNDMDKKSSVLFPLIEPDNFGENTKIIGSIVGFLKKEGEDLLEELKKGGLKEEQRQNLVDYYNAGVYKPNNKLQQVINETIEYHLYTENQYRNILTQHYEDLAVYIKNSSRVLSPDIAFKKKLNELIDEIIRVKQALDTPEEPILIFIFIDDIDLKTSKTRELMEALLQYTDHPNIVTVLSGDYEMLLESLTLALFAEEPLKEIGLNAYDSLKALDQPYNRTSEEKNKLLTIMRRKSELAHEYLKKVIPSARRHQLVNWNTETIPYFSFGQFNLLDRMAQLMGEQSIFSYVKSNQNTNNENEQDRYLPIKNSYVVFDERPRGLVHAYYNLVQLINEIEVSKKELFRPVKVFVDTLILSNTNLLKHQEWLFEHFIRWGSDEKSTFINYSAKNLAEDGLDLQIFIVAEIIKKLLPNVRYDAAAFETFKASLFEEFIRGKNEKEYKFHPSRYRLYHVIHGIVLYTDVPAAMLMLEYLSMSSFDSYYYEYTWDIGKREKDRIVVKSVAYLLGQYPSIFEPLYYKAQNEKNSEINKALNILHDLCAVPAEFEITERVFEELLRNFRFEKSYNGLRNEEIKRTLFINNLTKIREKQQEELTERNRSDLVGNITVLAKDEHLNLAKGLLFISEKLSKNPSFELPKSVTQIIERDMDKFGEFIFDKLKERSIEVHIEITELISQAFYEFRNGYPGESNTTKYRKCKDVLHKYLNLDPANKSISLVFDEYREIMRSLKGLASNNLAWYGRREARNLYNALQYSSTIADRDLNNTEEDRDSFFTGNDTLILSLYYQYYASTQKFSEEQEYESAKTSIKTKLDEAFKNIQGQTEMELREFGLSLEGAEE</sequence>
<reference evidence="2 3" key="1">
    <citation type="submission" date="2017-04" db="EMBL/GenBank/DDBJ databases">
        <authorList>
            <person name="Afonso C.L."/>
            <person name="Miller P.J."/>
            <person name="Scott M.A."/>
            <person name="Spackman E."/>
            <person name="Goraichik I."/>
            <person name="Dimitrov K.M."/>
            <person name="Suarez D.L."/>
            <person name="Swayne D.E."/>
        </authorList>
    </citation>
    <scope>NUCLEOTIDE SEQUENCE [LARGE SCALE GENOMIC DNA]</scope>
    <source>
        <strain evidence="2 3">N3/975</strain>
    </source>
</reference>
<proteinExistence type="predicted"/>
<dbReference type="STRING" id="1313296.SAMN05661091_5306"/>
<dbReference type="EMBL" id="LT840184">
    <property type="protein sequence ID" value="SMF90968.1"/>
    <property type="molecule type" value="Genomic_DNA"/>
</dbReference>
<evidence type="ECO:0000313" key="2">
    <source>
        <dbReference type="EMBL" id="SMF90968.1"/>
    </source>
</evidence>
<name>A0A1X7HRW1_9BACL</name>
<dbReference type="RefSeq" id="WP_208915936.1">
    <property type="nucleotide sequence ID" value="NZ_LT840184.1"/>
</dbReference>
<organism evidence="2 3">
    <name type="scientific">Paenibacillus uliginis N3/975</name>
    <dbReference type="NCBI Taxonomy" id="1313296"/>
    <lineage>
        <taxon>Bacteria</taxon>
        <taxon>Bacillati</taxon>
        <taxon>Bacillota</taxon>
        <taxon>Bacilli</taxon>
        <taxon>Bacillales</taxon>
        <taxon>Paenibacillaceae</taxon>
        <taxon>Paenibacillus</taxon>
    </lineage>
</organism>
<feature type="domain" description="KAP NTPase" evidence="1">
    <location>
        <begin position="58"/>
        <end position="267"/>
    </location>
</feature>
<dbReference type="AlphaFoldDB" id="A0A1X7HRW1"/>
<dbReference type="InterPro" id="IPR011646">
    <property type="entry name" value="KAP_P-loop"/>
</dbReference>
<dbReference type="InterPro" id="IPR027417">
    <property type="entry name" value="P-loop_NTPase"/>
</dbReference>